<dbReference type="PIRSF" id="PIRSF038991">
    <property type="entry name" value="Protein_AbrB"/>
    <property type="match status" value="1"/>
</dbReference>
<comment type="caution">
    <text evidence="2">The sequence shown here is derived from an EMBL/GenBank/DDBJ whole genome shotgun (WGS) entry which is preliminary data.</text>
</comment>
<keyword evidence="1" id="KW-0472">Membrane</keyword>
<feature type="transmembrane region" description="Helical" evidence="1">
    <location>
        <begin position="270"/>
        <end position="303"/>
    </location>
</feature>
<keyword evidence="1" id="KW-0812">Transmembrane</keyword>
<dbReference type="PANTHER" id="PTHR38457">
    <property type="entry name" value="REGULATOR ABRB-RELATED"/>
    <property type="match status" value="1"/>
</dbReference>
<dbReference type="PANTHER" id="PTHR38457:SF1">
    <property type="entry name" value="REGULATOR ABRB-RELATED"/>
    <property type="match status" value="1"/>
</dbReference>
<feature type="transmembrane region" description="Helical" evidence="1">
    <location>
        <begin position="86"/>
        <end position="110"/>
    </location>
</feature>
<accession>A0ABT0AD03</accession>
<feature type="transmembrane region" description="Helical" evidence="1">
    <location>
        <begin position="240"/>
        <end position="258"/>
    </location>
</feature>
<gene>
    <name evidence="2" type="ORF">MTR65_10345</name>
</gene>
<reference evidence="2" key="1">
    <citation type="submission" date="2022-03" db="EMBL/GenBank/DDBJ databases">
        <title>Identification of a novel bacterium isolated from mangrove sediments.</title>
        <authorList>
            <person name="Pan X."/>
        </authorList>
    </citation>
    <scope>NUCLEOTIDE SEQUENCE</scope>
    <source>
        <strain evidence="2">B2637</strain>
    </source>
</reference>
<dbReference type="Pfam" id="PF05145">
    <property type="entry name" value="AbrB"/>
    <property type="match status" value="1"/>
</dbReference>
<evidence type="ECO:0000313" key="3">
    <source>
        <dbReference type="Proteomes" id="UP001162802"/>
    </source>
</evidence>
<feature type="transmembrane region" description="Helical" evidence="1">
    <location>
        <begin position="146"/>
        <end position="167"/>
    </location>
</feature>
<evidence type="ECO:0000313" key="2">
    <source>
        <dbReference type="EMBL" id="MCJ1961081.1"/>
    </source>
</evidence>
<name>A0ABT0AD03_9SPHN</name>
<organism evidence="2 3">
    <name type="scientific">Novosphingobium mangrovi</name>
    <name type="common">ex Hu et al. 2023</name>
    <dbReference type="NCBI Taxonomy" id="2930094"/>
    <lineage>
        <taxon>Bacteria</taxon>
        <taxon>Pseudomonadati</taxon>
        <taxon>Pseudomonadota</taxon>
        <taxon>Alphaproteobacteria</taxon>
        <taxon>Sphingomonadales</taxon>
        <taxon>Sphingomonadaceae</taxon>
        <taxon>Novosphingobium</taxon>
    </lineage>
</organism>
<sequence length="363" mass="37604">MTLLPSHPQRWLALIALSVVLGAGGNLLHIPASLMLGPMFAAIAFALRDYEMKANPGLFAAAQSIVGCLIASSMGPEVVARFAADWPIFIGGALATLFVAFGTGILLAAFRILPGAVAIWGSAPGLATAMVLMARDSGEDFRMVAFMTYVRVVMVTLGASALAMTLGEESSAHAVTTASQPWFWPVAPIPMLATLATAAAGLCLGRLVRLPAPNILGPLVLGTILHASGLVESFAVPRALLAVAYMVVGWGIGSRFTIETIQRARTVFPAVLVAIAAMMGTCFLLGLGLSHIANVSIATAYLATSPGGMDSIAIVAASSPVDVGFVMTLQTARMAAILLLGPWLARTIAKRFVHPRGADQSAD</sequence>
<dbReference type="NCBIfam" id="TIGR03082">
    <property type="entry name" value="Gneg_AbrB_dup"/>
    <property type="match status" value="2"/>
</dbReference>
<dbReference type="RefSeq" id="WP_243799828.1">
    <property type="nucleotide sequence ID" value="NZ_JALHAT010000015.1"/>
</dbReference>
<feature type="transmembrane region" description="Helical" evidence="1">
    <location>
        <begin position="323"/>
        <end position="345"/>
    </location>
</feature>
<keyword evidence="1" id="KW-1133">Transmembrane helix</keyword>
<feature type="transmembrane region" description="Helical" evidence="1">
    <location>
        <begin position="116"/>
        <end position="134"/>
    </location>
</feature>
<feature type="transmembrane region" description="Helical" evidence="1">
    <location>
        <begin position="187"/>
        <end position="208"/>
    </location>
</feature>
<proteinExistence type="predicted"/>
<dbReference type="EMBL" id="JALHAT010000015">
    <property type="protein sequence ID" value="MCJ1961081.1"/>
    <property type="molecule type" value="Genomic_DNA"/>
</dbReference>
<feature type="transmembrane region" description="Helical" evidence="1">
    <location>
        <begin position="215"/>
        <end position="234"/>
    </location>
</feature>
<dbReference type="Proteomes" id="UP001162802">
    <property type="component" value="Unassembled WGS sequence"/>
</dbReference>
<feature type="transmembrane region" description="Helical" evidence="1">
    <location>
        <begin position="57"/>
        <end position="74"/>
    </location>
</feature>
<keyword evidence="3" id="KW-1185">Reference proteome</keyword>
<dbReference type="InterPro" id="IPR017516">
    <property type="entry name" value="AbrB_dup"/>
</dbReference>
<evidence type="ECO:0000256" key="1">
    <source>
        <dbReference type="SAM" id="Phobius"/>
    </source>
</evidence>
<protein>
    <submittedName>
        <fullName evidence="2">AbrB family transcriptional regulator</fullName>
    </submittedName>
</protein>
<dbReference type="InterPro" id="IPR007820">
    <property type="entry name" value="AbrB_fam"/>
</dbReference>